<dbReference type="RefSeq" id="XP_007773905.1">
    <property type="nucleotide sequence ID" value="XM_007775715.1"/>
</dbReference>
<comment type="caution">
    <text evidence="2">The sequence shown here is derived from an EMBL/GenBank/DDBJ whole genome shotgun (WGS) entry which is preliminary data.</text>
</comment>
<dbReference type="AlphaFoldDB" id="A0A5M3M9I7"/>
<name>A0A5M3M9I7_CONPW</name>
<organism evidence="2 3">
    <name type="scientific">Coniophora puteana (strain RWD-64-598)</name>
    <name type="common">Brown rot fungus</name>
    <dbReference type="NCBI Taxonomy" id="741705"/>
    <lineage>
        <taxon>Eukaryota</taxon>
        <taxon>Fungi</taxon>
        <taxon>Dikarya</taxon>
        <taxon>Basidiomycota</taxon>
        <taxon>Agaricomycotina</taxon>
        <taxon>Agaricomycetes</taxon>
        <taxon>Agaricomycetidae</taxon>
        <taxon>Boletales</taxon>
        <taxon>Coniophorineae</taxon>
        <taxon>Coniophoraceae</taxon>
        <taxon>Coniophora</taxon>
    </lineage>
</organism>
<feature type="region of interest" description="Disordered" evidence="1">
    <location>
        <begin position="153"/>
        <end position="195"/>
    </location>
</feature>
<gene>
    <name evidence="2" type="ORF">CONPUDRAFT_85144</name>
</gene>
<protein>
    <submittedName>
        <fullName evidence="2">Uncharacterized protein</fullName>
    </submittedName>
</protein>
<proteinExistence type="predicted"/>
<evidence type="ECO:0000256" key="1">
    <source>
        <dbReference type="SAM" id="MobiDB-lite"/>
    </source>
</evidence>
<dbReference type="Proteomes" id="UP000053558">
    <property type="component" value="Unassembled WGS sequence"/>
</dbReference>
<dbReference type="EMBL" id="JH711587">
    <property type="protein sequence ID" value="EIW75908.1"/>
    <property type="molecule type" value="Genomic_DNA"/>
</dbReference>
<accession>A0A5M3M9I7</accession>
<evidence type="ECO:0000313" key="2">
    <source>
        <dbReference type="EMBL" id="EIW75908.1"/>
    </source>
</evidence>
<keyword evidence="3" id="KW-1185">Reference proteome</keyword>
<feature type="non-terminal residue" evidence="2">
    <location>
        <position position="195"/>
    </location>
</feature>
<dbReference type="GeneID" id="19210895"/>
<dbReference type="KEGG" id="cput:CONPUDRAFT_85144"/>
<evidence type="ECO:0000313" key="3">
    <source>
        <dbReference type="Proteomes" id="UP000053558"/>
    </source>
</evidence>
<sequence length="195" mass="21231">MFESAIQIGHREWQNDRLEPTAEFLISDSEAATSTPRETLESAAFPTPFDLEGVRDMDMASVLPALTINDATDFQDVSSSSSSVTSAEVSGDAAYVSSISNGTQDMDMTSIVHENFADGDVFVLQSEEASECSNEEFSDASFYSAFESPSDMSFDSYMNESSDDSADSDEDEGSDASFDSNRDEWSDDSFSWTGD</sequence>
<reference evidence="3" key="1">
    <citation type="journal article" date="2012" name="Science">
        <title>The Paleozoic origin of enzymatic lignin decomposition reconstructed from 31 fungal genomes.</title>
        <authorList>
            <person name="Floudas D."/>
            <person name="Binder M."/>
            <person name="Riley R."/>
            <person name="Barry K."/>
            <person name="Blanchette R.A."/>
            <person name="Henrissat B."/>
            <person name="Martinez A.T."/>
            <person name="Otillar R."/>
            <person name="Spatafora J.W."/>
            <person name="Yadav J.S."/>
            <person name="Aerts A."/>
            <person name="Benoit I."/>
            <person name="Boyd A."/>
            <person name="Carlson A."/>
            <person name="Copeland A."/>
            <person name="Coutinho P.M."/>
            <person name="de Vries R.P."/>
            <person name="Ferreira P."/>
            <person name="Findley K."/>
            <person name="Foster B."/>
            <person name="Gaskell J."/>
            <person name="Glotzer D."/>
            <person name="Gorecki P."/>
            <person name="Heitman J."/>
            <person name="Hesse C."/>
            <person name="Hori C."/>
            <person name="Igarashi K."/>
            <person name="Jurgens J.A."/>
            <person name="Kallen N."/>
            <person name="Kersten P."/>
            <person name="Kohler A."/>
            <person name="Kuees U."/>
            <person name="Kumar T.K.A."/>
            <person name="Kuo A."/>
            <person name="LaButti K."/>
            <person name="Larrondo L.F."/>
            <person name="Lindquist E."/>
            <person name="Ling A."/>
            <person name="Lombard V."/>
            <person name="Lucas S."/>
            <person name="Lundell T."/>
            <person name="Martin R."/>
            <person name="McLaughlin D.J."/>
            <person name="Morgenstern I."/>
            <person name="Morin E."/>
            <person name="Murat C."/>
            <person name="Nagy L.G."/>
            <person name="Nolan M."/>
            <person name="Ohm R.A."/>
            <person name="Patyshakuliyeva A."/>
            <person name="Rokas A."/>
            <person name="Ruiz-Duenas F.J."/>
            <person name="Sabat G."/>
            <person name="Salamov A."/>
            <person name="Samejima M."/>
            <person name="Schmutz J."/>
            <person name="Slot J.C."/>
            <person name="St John F."/>
            <person name="Stenlid J."/>
            <person name="Sun H."/>
            <person name="Sun S."/>
            <person name="Syed K."/>
            <person name="Tsang A."/>
            <person name="Wiebenga A."/>
            <person name="Young D."/>
            <person name="Pisabarro A."/>
            <person name="Eastwood D.C."/>
            <person name="Martin F."/>
            <person name="Cullen D."/>
            <person name="Grigoriev I.V."/>
            <person name="Hibbett D.S."/>
        </authorList>
    </citation>
    <scope>NUCLEOTIDE SEQUENCE [LARGE SCALE GENOMIC DNA]</scope>
    <source>
        <strain evidence="3">RWD-64-598 SS2</strain>
    </source>
</reference>
<feature type="compositionally biased region" description="Acidic residues" evidence="1">
    <location>
        <begin position="161"/>
        <end position="174"/>
    </location>
</feature>